<proteinExistence type="predicted"/>
<name>A0ABS0WNW9_9FLAO</name>
<dbReference type="EMBL" id="JAEHFJ010000002">
    <property type="protein sequence ID" value="MBJ2173629.1"/>
    <property type="molecule type" value="Genomic_DNA"/>
</dbReference>
<organism evidence="1 2">
    <name type="scientific">Aureibaculum flavum</name>
    <dbReference type="NCBI Taxonomy" id="2795986"/>
    <lineage>
        <taxon>Bacteria</taxon>
        <taxon>Pseudomonadati</taxon>
        <taxon>Bacteroidota</taxon>
        <taxon>Flavobacteriia</taxon>
        <taxon>Flavobacteriales</taxon>
        <taxon>Flavobacteriaceae</taxon>
        <taxon>Aureibaculum</taxon>
    </lineage>
</organism>
<dbReference type="RefSeq" id="WP_198840409.1">
    <property type="nucleotide sequence ID" value="NZ_JAEHFJ010000002.1"/>
</dbReference>
<comment type="caution">
    <text evidence="1">The sequence shown here is derived from an EMBL/GenBank/DDBJ whole genome shotgun (WGS) entry which is preliminary data.</text>
</comment>
<dbReference type="Proteomes" id="UP000623301">
    <property type="component" value="Unassembled WGS sequence"/>
</dbReference>
<reference evidence="1 2" key="1">
    <citation type="submission" date="2020-12" db="EMBL/GenBank/DDBJ databases">
        <title>Aureibaculum luteum sp. nov. and Aureibaculum flavum sp. nov., novel members of the family Flavobacteriaceae isolated from Antarctic intertidal sediments.</title>
        <authorList>
            <person name="He X."/>
            <person name="Zhang X."/>
        </authorList>
    </citation>
    <scope>NUCLEOTIDE SEQUENCE [LARGE SCALE GENOMIC DNA]</scope>
    <source>
        <strain evidence="1 2">A20</strain>
    </source>
</reference>
<sequence length="60" mass="7244">MDFKKTNTAVIKTMFSQMDKETFIKNMGLLKEELTNVEVTTKNENYRMSLLNLYKWLEKY</sequence>
<evidence type="ECO:0000313" key="2">
    <source>
        <dbReference type="Proteomes" id="UP000623301"/>
    </source>
</evidence>
<evidence type="ECO:0000313" key="1">
    <source>
        <dbReference type="EMBL" id="MBJ2173629.1"/>
    </source>
</evidence>
<accession>A0ABS0WNW9</accession>
<keyword evidence="2" id="KW-1185">Reference proteome</keyword>
<gene>
    <name evidence="1" type="ORF">JBL43_05230</name>
</gene>
<protein>
    <submittedName>
        <fullName evidence="1">Uncharacterized protein</fullName>
    </submittedName>
</protein>